<dbReference type="InterPro" id="IPR011032">
    <property type="entry name" value="GroES-like_sf"/>
</dbReference>
<feature type="non-terminal residue" evidence="3">
    <location>
        <position position="1"/>
    </location>
</feature>
<dbReference type="SUPFAM" id="SSF50129">
    <property type="entry name" value="GroES-like"/>
    <property type="match status" value="1"/>
</dbReference>
<dbReference type="AlphaFoldDB" id="A0A0P9FJR7"/>
<comment type="caution">
    <text evidence="3">The sequence shown here is derived from an EMBL/GenBank/DDBJ whole genome shotgun (WGS) entry which is preliminary data.</text>
</comment>
<keyword evidence="4" id="KW-1185">Reference proteome</keyword>
<organism evidence="3 4">
    <name type="scientific">Kouleothrix aurantiaca</name>
    <dbReference type="NCBI Taxonomy" id="186479"/>
    <lineage>
        <taxon>Bacteria</taxon>
        <taxon>Bacillati</taxon>
        <taxon>Chloroflexota</taxon>
        <taxon>Chloroflexia</taxon>
        <taxon>Chloroflexales</taxon>
        <taxon>Roseiflexineae</taxon>
        <taxon>Roseiflexaceae</taxon>
        <taxon>Kouleothrix</taxon>
    </lineage>
</organism>
<reference evidence="3 4" key="1">
    <citation type="submission" date="2015-09" db="EMBL/GenBank/DDBJ databases">
        <title>Draft genome sequence of Kouleothrix aurantiaca JCM 19913.</title>
        <authorList>
            <person name="Hemp J."/>
        </authorList>
    </citation>
    <scope>NUCLEOTIDE SEQUENCE [LARGE SCALE GENOMIC DNA]</scope>
    <source>
        <strain evidence="3 4">COM-B</strain>
    </source>
</reference>
<dbReference type="SUPFAM" id="SSF51735">
    <property type="entry name" value="NAD(P)-binding Rossmann-fold domains"/>
    <property type="match status" value="1"/>
</dbReference>
<evidence type="ECO:0000313" key="4">
    <source>
        <dbReference type="Proteomes" id="UP000050509"/>
    </source>
</evidence>
<sequence length="225" mass="23990">PGGMAEYAVAPATNLYPIPDDFAFPEAAAVPLAYQTAWRALIGQARLQAGERVLIVGAGGGVASAAIQIAHLAGAYVYAVTSTAEKERRAIELGADETINYRETDFSKEVWRRTGKRGVHVVLENAGPATWAGSVRALGKGGRLVTFGATTGRFAETDLNLLYWNQISLIGSTMANDAEFRTVMGLVFSRKLRPIVDRVMPLSEGAAAQRLLEAGGQFGKIVLEP</sequence>
<dbReference type="SMART" id="SM00829">
    <property type="entry name" value="PKS_ER"/>
    <property type="match status" value="1"/>
</dbReference>
<gene>
    <name evidence="3" type="ORF">SE17_09920</name>
</gene>
<evidence type="ECO:0000256" key="1">
    <source>
        <dbReference type="ARBA" id="ARBA00022857"/>
    </source>
</evidence>
<dbReference type="PANTHER" id="PTHR44154:SF1">
    <property type="entry name" value="QUINONE OXIDOREDUCTASE"/>
    <property type="match status" value="1"/>
</dbReference>
<dbReference type="InterPro" id="IPR020843">
    <property type="entry name" value="ER"/>
</dbReference>
<name>A0A0P9FJR7_9CHLR</name>
<dbReference type="EMBL" id="LJCR01000270">
    <property type="protein sequence ID" value="KPV53393.1"/>
    <property type="molecule type" value="Genomic_DNA"/>
</dbReference>
<dbReference type="InterPro" id="IPR036291">
    <property type="entry name" value="NAD(P)-bd_dom_sf"/>
</dbReference>
<dbReference type="PANTHER" id="PTHR44154">
    <property type="entry name" value="QUINONE OXIDOREDUCTASE"/>
    <property type="match status" value="1"/>
</dbReference>
<dbReference type="Gene3D" id="3.40.50.720">
    <property type="entry name" value="NAD(P)-binding Rossmann-like Domain"/>
    <property type="match status" value="1"/>
</dbReference>
<dbReference type="Gene3D" id="3.90.180.10">
    <property type="entry name" value="Medium-chain alcohol dehydrogenases, catalytic domain"/>
    <property type="match status" value="1"/>
</dbReference>
<keyword evidence="1" id="KW-0521">NADP</keyword>
<proteinExistence type="predicted"/>
<accession>A0A0P9FJR7</accession>
<evidence type="ECO:0000313" key="3">
    <source>
        <dbReference type="EMBL" id="KPV53393.1"/>
    </source>
</evidence>
<feature type="domain" description="Enoyl reductase (ER)" evidence="2">
    <location>
        <begin position="2"/>
        <end position="223"/>
    </location>
</feature>
<dbReference type="GO" id="GO:0016491">
    <property type="term" value="F:oxidoreductase activity"/>
    <property type="evidence" value="ECO:0007669"/>
    <property type="project" value="InterPro"/>
</dbReference>
<evidence type="ECO:0000259" key="2">
    <source>
        <dbReference type="SMART" id="SM00829"/>
    </source>
</evidence>
<dbReference type="Proteomes" id="UP000050509">
    <property type="component" value="Unassembled WGS sequence"/>
</dbReference>
<dbReference type="InterPro" id="IPR013149">
    <property type="entry name" value="ADH-like_C"/>
</dbReference>
<dbReference type="Pfam" id="PF00107">
    <property type="entry name" value="ADH_zinc_N"/>
    <property type="match status" value="1"/>
</dbReference>
<protein>
    <recommendedName>
        <fullName evidence="2">Enoyl reductase (ER) domain-containing protein</fullName>
    </recommendedName>
</protein>
<dbReference type="InterPro" id="IPR051603">
    <property type="entry name" value="Zinc-ADH_QOR/CCCR"/>
</dbReference>